<organism evidence="4 5">
    <name type="scientific">Phakopsora pachyrhizi</name>
    <name type="common">Asian soybean rust disease fungus</name>
    <dbReference type="NCBI Taxonomy" id="170000"/>
    <lineage>
        <taxon>Eukaryota</taxon>
        <taxon>Fungi</taxon>
        <taxon>Dikarya</taxon>
        <taxon>Basidiomycota</taxon>
        <taxon>Pucciniomycotina</taxon>
        <taxon>Pucciniomycetes</taxon>
        <taxon>Pucciniales</taxon>
        <taxon>Phakopsoraceae</taxon>
        <taxon>Phakopsora</taxon>
    </lineage>
</organism>
<keyword evidence="2" id="KW-1133">Transmembrane helix</keyword>
<comment type="caution">
    <text evidence="4">The sequence shown here is derived from an EMBL/GenBank/DDBJ whole genome shotgun (WGS) entry which is preliminary data.</text>
</comment>
<dbReference type="AlphaFoldDB" id="A0AAV0BFI9"/>
<proteinExistence type="predicted"/>
<dbReference type="Proteomes" id="UP001153365">
    <property type="component" value="Unassembled WGS sequence"/>
</dbReference>
<evidence type="ECO:0000313" key="5">
    <source>
        <dbReference type="Proteomes" id="UP001153365"/>
    </source>
</evidence>
<name>A0AAV0BFI9_PHAPC</name>
<accession>A0AAV0BFI9</accession>
<evidence type="ECO:0000256" key="3">
    <source>
        <dbReference type="SAM" id="SignalP"/>
    </source>
</evidence>
<evidence type="ECO:0000256" key="1">
    <source>
        <dbReference type="SAM" id="MobiDB-lite"/>
    </source>
</evidence>
<keyword evidence="2" id="KW-0472">Membrane</keyword>
<protein>
    <submittedName>
        <fullName evidence="4">Expressed protein</fullName>
    </submittedName>
</protein>
<feature type="region of interest" description="Disordered" evidence="1">
    <location>
        <begin position="289"/>
        <end position="310"/>
    </location>
</feature>
<sequence>MRLNRLICFWLIFNESSLAEKVPWYLSDSQDFQKRSIELLAGKSSQLRDFNILESAKDMDNLAQTVSDFGPNVQTNSPKLEHLKNLDLDCKIVRIRKRWNLKLEKRGCLGPIGKGFNALGSGASKFGGKLRSADEFFAKKTWGQTFKWFGTKTLNGVKRVGNLGVSGVRMLFRALKFVAKTVKGGVVRTGKATKAVVKTTGKGVKAVAKGVAKAGIYVATGVFIVAPILVFKMFRAIGIKSYRGIKGVLRFFRNGLFRGWGSTGKSIEGTGIKLQKAGRKMQGQAAVRLQKAETNKPQKAAEVVIEKPKD</sequence>
<evidence type="ECO:0000256" key="2">
    <source>
        <dbReference type="SAM" id="Phobius"/>
    </source>
</evidence>
<gene>
    <name evidence="4" type="ORF">PPACK8108_LOCUS19232</name>
</gene>
<keyword evidence="5" id="KW-1185">Reference proteome</keyword>
<evidence type="ECO:0000313" key="4">
    <source>
        <dbReference type="EMBL" id="CAH7684806.1"/>
    </source>
</evidence>
<feature type="chain" id="PRO_5043885933" evidence="3">
    <location>
        <begin position="20"/>
        <end position="310"/>
    </location>
</feature>
<keyword evidence="2" id="KW-0812">Transmembrane</keyword>
<reference evidence="4" key="1">
    <citation type="submission" date="2022-06" db="EMBL/GenBank/DDBJ databases">
        <authorList>
            <consortium name="SYNGENTA / RWTH Aachen University"/>
        </authorList>
    </citation>
    <scope>NUCLEOTIDE SEQUENCE</scope>
</reference>
<dbReference type="EMBL" id="CALTRL010005688">
    <property type="protein sequence ID" value="CAH7684806.1"/>
    <property type="molecule type" value="Genomic_DNA"/>
</dbReference>
<keyword evidence="3" id="KW-0732">Signal</keyword>
<feature type="transmembrane region" description="Helical" evidence="2">
    <location>
        <begin position="214"/>
        <end position="234"/>
    </location>
</feature>
<feature type="signal peptide" evidence="3">
    <location>
        <begin position="1"/>
        <end position="19"/>
    </location>
</feature>